<dbReference type="Gene3D" id="3.40.50.150">
    <property type="entry name" value="Vaccinia Virus protein VP39"/>
    <property type="match status" value="1"/>
</dbReference>
<accession>A0AAN7ZGK6</accession>
<organism evidence="2 3">
    <name type="scientific">Pyrocoelia pectoralis</name>
    <dbReference type="NCBI Taxonomy" id="417401"/>
    <lineage>
        <taxon>Eukaryota</taxon>
        <taxon>Metazoa</taxon>
        <taxon>Ecdysozoa</taxon>
        <taxon>Arthropoda</taxon>
        <taxon>Hexapoda</taxon>
        <taxon>Insecta</taxon>
        <taxon>Pterygota</taxon>
        <taxon>Neoptera</taxon>
        <taxon>Endopterygota</taxon>
        <taxon>Coleoptera</taxon>
        <taxon>Polyphaga</taxon>
        <taxon>Elateriformia</taxon>
        <taxon>Elateroidea</taxon>
        <taxon>Lampyridae</taxon>
        <taxon>Lampyrinae</taxon>
        <taxon>Pyrocoelia</taxon>
    </lineage>
</organism>
<dbReference type="InterPro" id="IPR025714">
    <property type="entry name" value="Methyltranfer_dom"/>
</dbReference>
<dbReference type="AlphaFoldDB" id="A0AAN7ZGK6"/>
<feature type="domain" description="Methyltransferase" evidence="1">
    <location>
        <begin position="32"/>
        <end position="143"/>
    </location>
</feature>
<dbReference type="Pfam" id="PF13847">
    <property type="entry name" value="Methyltransf_31"/>
    <property type="match status" value="1"/>
</dbReference>
<proteinExistence type="predicted"/>
<dbReference type="EMBL" id="JAVRBK010000006">
    <property type="protein sequence ID" value="KAK5642992.1"/>
    <property type="molecule type" value="Genomic_DNA"/>
</dbReference>
<gene>
    <name evidence="2" type="ORF">RI129_009159</name>
</gene>
<evidence type="ECO:0000259" key="1">
    <source>
        <dbReference type="Pfam" id="PF13847"/>
    </source>
</evidence>
<dbReference type="SUPFAM" id="SSF53335">
    <property type="entry name" value="S-adenosyl-L-methionine-dependent methyltransferases"/>
    <property type="match status" value="1"/>
</dbReference>
<keyword evidence="3" id="KW-1185">Reference proteome</keyword>
<evidence type="ECO:0000313" key="3">
    <source>
        <dbReference type="Proteomes" id="UP001329430"/>
    </source>
</evidence>
<evidence type="ECO:0000313" key="2">
    <source>
        <dbReference type="EMBL" id="KAK5642992.1"/>
    </source>
</evidence>
<dbReference type="InterPro" id="IPR029063">
    <property type="entry name" value="SAM-dependent_MTases_sf"/>
</dbReference>
<dbReference type="PANTHER" id="PTHR43861">
    <property type="entry name" value="TRANS-ACONITATE 2-METHYLTRANSFERASE-RELATED"/>
    <property type="match status" value="1"/>
</dbReference>
<dbReference type="Proteomes" id="UP001329430">
    <property type="component" value="Chromosome 6"/>
</dbReference>
<protein>
    <recommendedName>
        <fullName evidence="1">Methyltransferase domain-containing protein</fullName>
    </recommendedName>
</protein>
<sequence length="274" mass="32366">MEKGETYVQYGVLPRQGAIEALRKLKASTKWKDNCRILDIGCGPGNVTHDYLLPTLPTSTKEIIGIDISEEYIKYAEFHYGKNPILSYQLMDIVNDEVPKEYDNYFDYAISFLCFQQFNNHKAAFEKIKKMLKPGGEMFCYFPTSTKSTDIFQCLAKQEKWKRYLHNYALYCSPYKGSFNVEEDVKRFLTEMGFKILYLNFEERQYNFLDKNLPNITRALAYENMKVPEDLFHDFQEDAVAALRSLYVMKINENNEEYYDFSYKLVTFHIIKDK</sequence>
<comment type="caution">
    <text evidence="2">The sequence shown here is derived from an EMBL/GenBank/DDBJ whole genome shotgun (WGS) entry which is preliminary data.</text>
</comment>
<name>A0AAN7ZGK6_9COLE</name>
<reference evidence="2 3" key="1">
    <citation type="journal article" date="2024" name="Insects">
        <title>An Improved Chromosome-Level Genome Assembly of the Firefly Pyrocoelia pectoralis.</title>
        <authorList>
            <person name="Fu X."/>
            <person name="Meyer-Rochow V.B."/>
            <person name="Ballantyne L."/>
            <person name="Zhu X."/>
        </authorList>
    </citation>
    <scope>NUCLEOTIDE SEQUENCE [LARGE SCALE GENOMIC DNA]</scope>
    <source>
        <strain evidence="2">XCY_ONT2</strain>
    </source>
</reference>
<dbReference type="PANTHER" id="PTHR43861:SF1">
    <property type="entry name" value="TRANS-ACONITATE 2-METHYLTRANSFERASE"/>
    <property type="match status" value="1"/>
</dbReference>
<dbReference type="CDD" id="cd02440">
    <property type="entry name" value="AdoMet_MTases"/>
    <property type="match status" value="1"/>
</dbReference>